<dbReference type="Pfam" id="PF03791">
    <property type="entry name" value="KNOX2"/>
    <property type="match status" value="1"/>
</dbReference>
<evidence type="ECO:0000259" key="5">
    <source>
        <dbReference type="SMART" id="SM01256"/>
    </source>
</evidence>
<sequence>MEELSQLGDNPRGGGFRYASSSVATASNTTTTTPTTGVVAPPTAASVSIYCGPNLNASTLPRFHPPKPEASSSSSSHRYPFAQPTDVDAMKARIISHPHYSNLLNAYMDCQKEAYYHMLVKYREELTRPLQEATDFLRRVESQLSSLTNGSFRILPSGKPPLVLIKLVVLPASMKYFKVLQ</sequence>
<comment type="caution">
    <text evidence="6">The sequence shown here is derived from an EMBL/GenBank/DDBJ whole genome shotgun (WGS) entry which is preliminary data.</text>
</comment>
<evidence type="ECO:0000256" key="2">
    <source>
        <dbReference type="ARBA" id="ARBA00023242"/>
    </source>
</evidence>
<keyword evidence="7" id="KW-1185">Reference proteome</keyword>
<feature type="domain" description="KNOX2" evidence="5">
    <location>
        <begin position="102"/>
        <end position="149"/>
    </location>
</feature>
<dbReference type="OrthoDB" id="10056939at2759"/>
<evidence type="ECO:0000256" key="3">
    <source>
        <dbReference type="SAM" id="MobiDB-lite"/>
    </source>
</evidence>
<accession>A0A8K0ITL9</accession>
<dbReference type="InterPro" id="IPR005541">
    <property type="entry name" value="KNOX2"/>
</dbReference>
<gene>
    <name evidence="6" type="ORF">COCNU_13G004730</name>
</gene>
<evidence type="ECO:0000313" key="7">
    <source>
        <dbReference type="Proteomes" id="UP000797356"/>
    </source>
</evidence>
<feature type="domain" description="KNOX1" evidence="4">
    <location>
        <begin position="88"/>
        <end position="132"/>
    </location>
</feature>
<evidence type="ECO:0000256" key="1">
    <source>
        <dbReference type="ARBA" id="ARBA00004123"/>
    </source>
</evidence>
<proteinExistence type="predicted"/>
<reference evidence="6" key="1">
    <citation type="journal article" date="2017" name="Gigascience">
        <title>The genome draft of coconut (Cocos nucifera).</title>
        <authorList>
            <person name="Xiao Y."/>
            <person name="Xu P."/>
            <person name="Fan H."/>
            <person name="Baudouin L."/>
            <person name="Xia W."/>
            <person name="Bocs S."/>
            <person name="Xu J."/>
            <person name="Li Q."/>
            <person name="Guo A."/>
            <person name="Zhou L."/>
            <person name="Li J."/>
            <person name="Wu Y."/>
            <person name="Ma Z."/>
            <person name="Armero A."/>
            <person name="Issali A.E."/>
            <person name="Liu N."/>
            <person name="Peng M."/>
            <person name="Yang Y."/>
        </authorList>
    </citation>
    <scope>NUCLEOTIDE SEQUENCE</scope>
    <source>
        <tissue evidence="6">Spear leaf of Hainan Tall coconut</tissue>
    </source>
</reference>
<keyword evidence="2" id="KW-0539">Nucleus</keyword>
<feature type="region of interest" description="Disordered" evidence="3">
    <location>
        <begin position="60"/>
        <end position="80"/>
    </location>
</feature>
<dbReference type="SMART" id="SM01256">
    <property type="entry name" value="KNOX2"/>
    <property type="match status" value="1"/>
</dbReference>
<dbReference type="SMART" id="SM01255">
    <property type="entry name" value="KNOX1"/>
    <property type="match status" value="1"/>
</dbReference>
<dbReference type="InterPro" id="IPR005540">
    <property type="entry name" value="KNOX1"/>
</dbReference>
<dbReference type="EMBL" id="CM017884">
    <property type="protein sequence ID" value="KAG1366683.1"/>
    <property type="molecule type" value="Genomic_DNA"/>
</dbReference>
<name>A0A8K0ITL9_COCNU</name>
<protein>
    <submittedName>
        <fullName evidence="6">Putative homeotic protein knotted-1</fullName>
    </submittedName>
</protein>
<dbReference type="GO" id="GO:0003677">
    <property type="term" value="F:DNA binding"/>
    <property type="evidence" value="ECO:0007669"/>
    <property type="project" value="InterPro"/>
</dbReference>
<organism evidence="6 7">
    <name type="scientific">Cocos nucifera</name>
    <name type="common">Coconut palm</name>
    <dbReference type="NCBI Taxonomy" id="13894"/>
    <lineage>
        <taxon>Eukaryota</taxon>
        <taxon>Viridiplantae</taxon>
        <taxon>Streptophyta</taxon>
        <taxon>Embryophyta</taxon>
        <taxon>Tracheophyta</taxon>
        <taxon>Spermatophyta</taxon>
        <taxon>Magnoliopsida</taxon>
        <taxon>Liliopsida</taxon>
        <taxon>Arecaceae</taxon>
        <taxon>Arecoideae</taxon>
        <taxon>Cocoseae</taxon>
        <taxon>Attaleinae</taxon>
        <taxon>Cocos</taxon>
    </lineage>
</organism>
<evidence type="ECO:0000313" key="6">
    <source>
        <dbReference type="EMBL" id="KAG1366683.1"/>
    </source>
</evidence>
<comment type="subcellular location">
    <subcellularLocation>
        <location evidence="1">Nucleus</location>
    </subcellularLocation>
</comment>
<reference evidence="6" key="2">
    <citation type="submission" date="2019-07" db="EMBL/GenBank/DDBJ databases">
        <authorList>
            <person name="Yang Y."/>
            <person name="Bocs S."/>
            <person name="Baudouin L."/>
        </authorList>
    </citation>
    <scope>NUCLEOTIDE SEQUENCE</scope>
    <source>
        <tissue evidence="6">Spear leaf of Hainan Tall coconut</tissue>
    </source>
</reference>
<dbReference type="AlphaFoldDB" id="A0A8K0ITL9"/>
<dbReference type="GO" id="GO:0005634">
    <property type="term" value="C:nucleus"/>
    <property type="evidence" value="ECO:0007669"/>
    <property type="project" value="UniProtKB-SubCell"/>
</dbReference>
<dbReference type="Proteomes" id="UP000797356">
    <property type="component" value="Chromosome 13"/>
</dbReference>
<evidence type="ECO:0000259" key="4">
    <source>
        <dbReference type="SMART" id="SM01255"/>
    </source>
</evidence>
<feature type="region of interest" description="Disordered" evidence="3">
    <location>
        <begin position="1"/>
        <end position="39"/>
    </location>
</feature>
<feature type="compositionally biased region" description="Low complexity" evidence="3">
    <location>
        <begin position="19"/>
        <end position="39"/>
    </location>
</feature>